<dbReference type="PANTHER" id="PTHR13887">
    <property type="entry name" value="GLUTATHIONE S-TRANSFERASE KAPPA"/>
    <property type="match status" value="1"/>
</dbReference>
<gene>
    <name evidence="3" type="ORF">ASR47_1002162</name>
</gene>
<proteinExistence type="inferred from homology"/>
<dbReference type="PANTHER" id="PTHR13887:SF55">
    <property type="entry name" value="SLR0313 PROTEIN"/>
    <property type="match status" value="1"/>
</dbReference>
<dbReference type="Gene3D" id="3.40.30.10">
    <property type="entry name" value="Glutaredoxin"/>
    <property type="match status" value="1"/>
</dbReference>
<feature type="domain" description="Thioredoxin" evidence="2">
    <location>
        <begin position="1"/>
        <end position="178"/>
    </location>
</feature>
<evidence type="ECO:0000313" key="3">
    <source>
        <dbReference type="EMBL" id="OBV37111.1"/>
    </source>
</evidence>
<dbReference type="STRING" id="1747903.ASR47_1002162"/>
<keyword evidence="4" id="KW-1185">Reference proteome</keyword>
<dbReference type="SUPFAM" id="SSF52833">
    <property type="entry name" value="Thioredoxin-like"/>
    <property type="match status" value="1"/>
</dbReference>
<accession>A0A1A7BU77</accession>
<dbReference type="RefSeq" id="WP_065310109.1">
    <property type="nucleotide sequence ID" value="NZ_LOCQ01000061.1"/>
</dbReference>
<dbReference type="InterPro" id="IPR013766">
    <property type="entry name" value="Thioredoxin_domain"/>
</dbReference>
<evidence type="ECO:0000313" key="4">
    <source>
        <dbReference type="Proteomes" id="UP000092713"/>
    </source>
</evidence>
<dbReference type="EMBL" id="LOCQ01000061">
    <property type="protein sequence ID" value="OBV37111.1"/>
    <property type="molecule type" value="Genomic_DNA"/>
</dbReference>
<dbReference type="InterPro" id="IPR036249">
    <property type="entry name" value="Thioredoxin-like_sf"/>
</dbReference>
<dbReference type="AlphaFoldDB" id="A0A1A7BU77"/>
<name>A0A1A7BU77_9BURK</name>
<dbReference type="PATRIC" id="fig|1747903.4.peg.609"/>
<organism evidence="3 4">
    <name type="scientific">Janthinobacterium psychrotolerans</name>
    <dbReference type="NCBI Taxonomy" id="1747903"/>
    <lineage>
        <taxon>Bacteria</taxon>
        <taxon>Pseudomonadati</taxon>
        <taxon>Pseudomonadota</taxon>
        <taxon>Betaproteobacteria</taxon>
        <taxon>Burkholderiales</taxon>
        <taxon>Oxalobacteraceae</taxon>
        <taxon>Janthinobacterium</taxon>
    </lineage>
</organism>
<dbReference type="PROSITE" id="PS51352">
    <property type="entry name" value="THIOREDOXIN_2"/>
    <property type="match status" value="1"/>
</dbReference>
<dbReference type="OrthoDB" id="9780340at2"/>
<comment type="caution">
    <text evidence="3">The sequence shown here is derived from an EMBL/GenBank/DDBJ whole genome shotgun (WGS) entry which is preliminary data.</text>
</comment>
<evidence type="ECO:0000259" key="2">
    <source>
        <dbReference type="PROSITE" id="PS51352"/>
    </source>
</evidence>
<dbReference type="InterPro" id="IPR012336">
    <property type="entry name" value="Thioredoxin-like_fold"/>
</dbReference>
<reference evidence="3 4" key="1">
    <citation type="submission" date="2016-04" db="EMBL/GenBank/DDBJ databases">
        <title>Draft genome sequence of Janthinobacterium psychrotolerans sp. nov., isolated from freshwater sediments in Denmark.</title>
        <authorList>
            <person name="Gong X."/>
            <person name="Skrivergaard S."/>
            <person name="Korsgaard B.S."/>
            <person name="Schreiber L."/>
            <person name="Marshall I.P."/>
            <person name="Finster K."/>
            <person name="Schramm A."/>
        </authorList>
    </citation>
    <scope>NUCLEOTIDE SEQUENCE [LARGE SCALE GENOMIC DNA]</scope>
    <source>
        <strain evidence="3 4">S3-2</strain>
    </source>
</reference>
<dbReference type="Proteomes" id="UP000092713">
    <property type="component" value="Unassembled WGS sequence"/>
</dbReference>
<comment type="similarity">
    <text evidence="1">Belongs to the thioredoxin family. DsbA subfamily.</text>
</comment>
<evidence type="ECO:0000256" key="1">
    <source>
        <dbReference type="ARBA" id="ARBA00005791"/>
    </source>
</evidence>
<protein>
    <submittedName>
        <fullName evidence="3">Thioredoxin</fullName>
    </submittedName>
</protein>
<sequence length="180" mass="19984">MTNDTDTDIAGLSSAEHATGNLEARLTLVEYGDFECPRCAQAEPLTRHLVDTYGDRLRFVFRHFPDAAAHAHAELAAEASEAAAAQGKFWAMHAALFRQPQHLKEAALTRYAGEIELDMTRYHADMNDHLYLQRVREHHAAAVQLGLRGTPSFFLNDQPVDVSFGLEQLEQAVRAALGDN</sequence>
<dbReference type="Pfam" id="PF13462">
    <property type="entry name" value="Thioredoxin_4"/>
    <property type="match status" value="1"/>
</dbReference>